<dbReference type="EMBL" id="JAOQBH010000003">
    <property type="protein sequence ID" value="KAJ4138683.1"/>
    <property type="molecule type" value="Genomic_DNA"/>
</dbReference>
<reference evidence="2" key="1">
    <citation type="submission" date="2022-09" db="EMBL/GenBank/DDBJ databases">
        <title>Fusarium specimens isolated from Avocado Roots.</title>
        <authorList>
            <person name="Stajich J."/>
            <person name="Roper C."/>
            <person name="Heimlech-Rivalta G."/>
        </authorList>
    </citation>
    <scope>NUCLEOTIDE SEQUENCE</scope>
    <source>
        <strain evidence="2">CF00095</strain>
    </source>
</reference>
<evidence type="ECO:0000313" key="2">
    <source>
        <dbReference type="EMBL" id="KAJ4138683.1"/>
    </source>
</evidence>
<dbReference type="Proteomes" id="UP001152024">
    <property type="component" value="Unassembled WGS sequence"/>
</dbReference>
<feature type="compositionally biased region" description="Basic and acidic residues" evidence="1">
    <location>
        <begin position="783"/>
        <end position="795"/>
    </location>
</feature>
<protein>
    <submittedName>
        <fullName evidence="2">Uncharacterized protein</fullName>
    </submittedName>
</protein>
<accession>A0ABQ8RNR3</accession>
<gene>
    <name evidence="2" type="ORF">NW768_002537</name>
</gene>
<name>A0ABQ8RNR3_FUSEQ</name>
<feature type="region of interest" description="Disordered" evidence="1">
    <location>
        <begin position="783"/>
        <end position="804"/>
    </location>
</feature>
<keyword evidence="3" id="KW-1185">Reference proteome</keyword>
<comment type="caution">
    <text evidence="2">The sequence shown here is derived from an EMBL/GenBank/DDBJ whole genome shotgun (WGS) entry which is preliminary data.</text>
</comment>
<proteinExistence type="predicted"/>
<evidence type="ECO:0000313" key="3">
    <source>
        <dbReference type="Proteomes" id="UP001152024"/>
    </source>
</evidence>
<evidence type="ECO:0000256" key="1">
    <source>
        <dbReference type="SAM" id="MobiDB-lite"/>
    </source>
</evidence>
<organism evidence="2 3">
    <name type="scientific">Fusarium equiseti</name>
    <name type="common">Fusarium scirpi</name>
    <dbReference type="NCBI Taxonomy" id="61235"/>
    <lineage>
        <taxon>Eukaryota</taxon>
        <taxon>Fungi</taxon>
        <taxon>Dikarya</taxon>
        <taxon>Ascomycota</taxon>
        <taxon>Pezizomycotina</taxon>
        <taxon>Sordariomycetes</taxon>
        <taxon>Hypocreomycetidae</taxon>
        <taxon>Hypocreales</taxon>
        <taxon>Nectriaceae</taxon>
        <taxon>Fusarium</taxon>
        <taxon>Fusarium incarnatum-equiseti species complex</taxon>
    </lineage>
</organism>
<sequence length="957" mass="108760">MAKKSHCYCAICGGPTGRLKWGAGNRKAYRRMITERLVDWLVDVELLCEKTCPKKILLVPGFEHQNERNFRYISLSQPAIHRRKIFVEAYAKEGLNGNRKPVFVFHTACRKVLQQAFGPNELDLQLLYTTLERHYPWKSPTPNKLDYDYGVVQTRIDGEEFMFQVSELQNYQDWKIKRGSESVVLSPNVVYDNDIDKILQKAVDLTTAPVLKRLKLGDSFLSWKDKFHHDLPWAVAFITPDLQRQPPRSSFWGSVYVIFKSVDNDNGMGMVNCLALQNRARVWELCTKIIVEYNVLRDEQLNDPIPALEASYLAKDEIEKYTPHPTWCQPKPTTKYMSPKNIAFLGLTPYSEPRLTMNWITEHNGPALVGFMVQSSEACGGAMMGNIESVASTDVWEDPVSIPRGSWIHEIDVYSEDHDADTCYRHCEAKTTRQPIRIIRGLQLFLTDGRMVKMGACDIVRRDITAHRAPPGHFISSVEAVFARRKLVRKLQFHYHRISEAHPDCRARLTPLDEPELDTATSSEKLNLASSINGLRKIISFGVDVHLGGFELTFWENDQRKTIAIGPHRTAMKYLTFEGLANRDDYIIGCWVHKYIDRPVGLRFVTRKGRQLIAGQPGTYEKPLLLSNELGRGVSVKTIISELSAEWCCVDTPQPKMTAFNVVHAGLPGNFLVENTVPFDCTVAELPGDSKDVCFDSNYPAMYIPKLDGLITHKLVSLPKFGREKSTSLSKKHTVTQRNGRLYSWKTTVSYLDLSGRIEGIKTTTVHQFSNQLPIVAMQVRRHPDDNKDHDREKQTGSTETSFGPTSFDTDFQCICSYFPKLFRKQSPATSHYSQSEWDAGRQEIKSLRMWNDAKKDLVALQFVATDGTESPKWGCYQGKGALFVEVERLPGSAGAEAGILVYLDSNLSPSLHDDFVMVGIRTVGFGEPVVSEWQAREERPADRQNEHKYGFVKREV</sequence>